<dbReference type="GO" id="GO:0005230">
    <property type="term" value="F:extracellular ligand-gated monoatomic ion channel activity"/>
    <property type="evidence" value="ECO:0007669"/>
    <property type="project" value="InterPro"/>
</dbReference>
<organism evidence="3 4">
    <name type="scientific">Tropicimonas isoalkanivorans</name>
    <dbReference type="NCBI Taxonomy" id="441112"/>
    <lineage>
        <taxon>Bacteria</taxon>
        <taxon>Pseudomonadati</taxon>
        <taxon>Pseudomonadota</taxon>
        <taxon>Alphaproteobacteria</taxon>
        <taxon>Rhodobacterales</taxon>
        <taxon>Roseobacteraceae</taxon>
        <taxon>Tropicimonas</taxon>
    </lineage>
</organism>
<feature type="signal peptide" evidence="2">
    <location>
        <begin position="1"/>
        <end position="41"/>
    </location>
</feature>
<evidence type="ECO:0000256" key="1">
    <source>
        <dbReference type="SAM" id="Phobius"/>
    </source>
</evidence>
<dbReference type="AlphaFoldDB" id="A0A1I1NYI9"/>
<keyword evidence="1" id="KW-1133">Transmembrane helix</keyword>
<keyword evidence="4" id="KW-1185">Reference proteome</keyword>
<evidence type="ECO:0000256" key="2">
    <source>
        <dbReference type="SAM" id="SignalP"/>
    </source>
</evidence>
<gene>
    <name evidence="3" type="ORF">SAMN04488094_11386</name>
</gene>
<feature type="transmembrane region" description="Helical" evidence="1">
    <location>
        <begin position="312"/>
        <end position="332"/>
    </location>
</feature>
<feature type="chain" id="PRO_5011469575" description="Neurotransmitter-gated ion-channel ligand binding domain-containing protein" evidence="2">
    <location>
        <begin position="42"/>
        <end position="333"/>
    </location>
</feature>
<keyword evidence="1" id="KW-0472">Membrane</keyword>
<protein>
    <recommendedName>
        <fullName evidence="5">Neurotransmitter-gated ion-channel ligand binding domain-containing protein</fullName>
    </recommendedName>
</protein>
<proteinExistence type="predicted"/>
<evidence type="ECO:0000313" key="4">
    <source>
        <dbReference type="Proteomes" id="UP000198728"/>
    </source>
</evidence>
<accession>A0A1I1NYI9</accession>
<feature type="transmembrane region" description="Helical" evidence="1">
    <location>
        <begin position="267"/>
        <end position="291"/>
    </location>
</feature>
<sequence length="333" mass="35840">MVRCGVSSRCPIASAQTRFLRCLTVFCLIAAGWLCAPQATAQAGLQEVRAGLFITSLSAIDPRDGSFRVAAFAWFADPQGRFDPTRDMEVIARSASVEPFEKQPLAGGGTYTAVLIDAVVDHGFDVRDYPFDRQTLRFELESALPSDQLVFRPDVSDSRISADVNSPGWRIGTLSLTSTSRTYETGFGHRPAGASFSRITADIEISRKLSPFVFEKFAGFFVALLITGLVLMVPVAELGTRVGMTTGSIFAAVFNRYRLEDGIGFDAVFGVVDQVSLLTFSAILSMLLLSLTTHRVQMSRGVAAAGLLNRRVGAVVLAVHALLLGLAFAVAMA</sequence>
<keyword evidence="1" id="KW-0812">Transmembrane</keyword>
<name>A0A1I1NYI9_9RHOB</name>
<evidence type="ECO:0000313" key="3">
    <source>
        <dbReference type="EMBL" id="SFD02476.1"/>
    </source>
</evidence>
<dbReference type="Gene3D" id="2.70.170.10">
    <property type="entry name" value="Neurotransmitter-gated ion-channel ligand-binding domain"/>
    <property type="match status" value="1"/>
</dbReference>
<evidence type="ECO:0008006" key="5">
    <source>
        <dbReference type="Google" id="ProtNLM"/>
    </source>
</evidence>
<feature type="transmembrane region" description="Helical" evidence="1">
    <location>
        <begin position="217"/>
        <end position="236"/>
    </location>
</feature>
<dbReference type="STRING" id="441112.SAMN04488094_11386"/>
<dbReference type="GO" id="GO:0016020">
    <property type="term" value="C:membrane"/>
    <property type="evidence" value="ECO:0007669"/>
    <property type="project" value="InterPro"/>
</dbReference>
<dbReference type="EMBL" id="FOLG01000013">
    <property type="protein sequence ID" value="SFD02476.1"/>
    <property type="molecule type" value="Genomic_DNA"/>
</dbReference>
<keyword evidence="2" id="KW-0732">Signal</keyword>
<dbReference type="Proteomes" id="UP000198728">
    <property type="component" value="Unassembled WGS sequence"/>
</dbReference>
<reference evidence="3 4" key="1">
    <citation type="submission" date="2016-10" db="EMBL/GenBank/DDBJ databases">
        <authorList>
            <person name="de Groot N.N."/>
        </authorList>
    </citation>
    <scope>NUCLEOTIDE SEQUENCE [LARGE SCALE GENOMIC DNA]</scope>
    <source>
        <strain evidence="3 4">DSM 19548</strain>
    </source>
</reference>
<dbReference type="InterPro" id="IPR036734">
    <property type="entry name" value="Neur_chan_lig-bd_sf"/>
</dbReference>